<feature type="compositionally biased region" description="Polar residues" evidence="1">
    <location>
        <begin position="803"/>
        <end position="812"/>
    </location>
</feature>
<feature type="compositionally biased region" description="Low complexity" evidence="1">
    <location>
        <begin position="403"/>
        <end position="415"/>
    </location>
</feature>
<feature type="region of interest" description="Disordered" evidence="1">
    <location>
        <begin position="962"/>
        <end position="988"/>
    </location>
</feature>
<evidence type="ECO:0000313" key="3">
    <source>
        <dbReference type="Proteomes" id="UP001176961"/>
    </source>
</evidence>
<feature type="compositionally biased region" description="Basic and acidic residues" evidence="1">
    <location>
        <begin position="672"/>
        <end position="681"/>
    </location>
</feature>
<feature type="compositionally biased region" description="Basic and acidic residues" evidence="1">
    <location>
        <begin position="553"/>
        <end position="564"/>
    </location>
</feature>
<feature type="compositionally biased region" description="Pro residues" evidence="1">
    <location>
        <begin position="887"/>
        <end position="899"/>
    </location>
</feature>
<feature type="compositionally biased region" description="Basic and acidic residues" evidence="1">
    <location>
        <begin position="1274"/>
        <end position="1287"/>
    </location>
</feature>
<dbReference type="Proteomes" id="UP001176961">
    <property type="component" value="Unassembled WGS sequence"/>
</dbReference>
<feature type="region of interest" description="Disordered" evidence="1">
    <location>
        <begin position="1014"/>
        <end position="1062"/>
    </location>
</feature>
<feature type="region of interest" description="Disordered" evidence="1">
    <location>
        <begin position="350"/>
        <end position="577"/>
    </location>
</feature>
<feature type="compositionally biased region" description="Low complexity" evidence="1">
    <location>
        <begin position="424"/>
        <end position="435"/>
    </location>
</feature>
<feature type="compositionally biased region" description="Basic and acidic residues" evidence="1">
    <location>
        <begin position="270"/>
        <end position="279"/>
    </location>
</feature>
<feature type="region of interest" description="Disordered" evidence="1">
    <location>
        <begin position="592"/>
        <end position="617"/>
    </location>
</feature>
<feature type="compositionally biased region" description="Basic and acidic residues" evidence="1">
    <location>
        <begin position="599"/>
        <end position="617"/>
    </location>
</feature>
<name>A0AA36GXE9_CYLNA</name>
<feature type="region of interest" description="Disordered" evidence="1">
    <location>
        <begin position="736"/>
        <end position="844"/>
    </location>
</feature>
<feature type="compositionally biased region" description="Polar residues" evidence="1">
    <location>
        <begin position="1032"/>
        <end position="1041"/>
    </location>
</feature>
<feature type="compositionally biased region" description="Basic and acidic residues" evidence="1">
    <location>
        <begin position="1297"/>
        <end position="1306"/>
    </location>
</feature>
<gene>
    <name evidence="2" type="ORF">CYNAS_LOCUS11893</name>
</gene>
<feature type="region of interest" description="Disordered" evidence="1">
    <location>
        <begin position="1274"/>
        <end position="1306"/>
    </location>
</feature>
<feature type="compositionally biased region" description="Basic and acidic residues" evidence="1">
    <location>
        <begin position="646"/>
        <end position="659"/>
    </location>
</feature>
<feature type="compositionally biased region" description="Basic and acidic residues" evidence="1">
    <location>
        <begin position="117"/>
        <end position="143"/>
    </location>
</feature>
<feature type="compositionally biased region" description="Low complexity" evidence="1">
    <location>
        <begin position="381"/>
        <end position="390"/>
    </location>
</feature>
<evidence type="ECO:0000313" key="2">
    <source>
        <dbReference type="EMBL" id="CAJ0599910.1"/>
    </source>
</evidence>
<feature type="region of interest" description="Disordered" evidence="1">
    <location>
        <begin position="1157"/>
        <end position="1231"/>
    </location>
</feature>
<feature type="region of interest" description="Disordered" evidence="1">
    <location>
        <begin position="865"/>
        <end position="901"/>
    </location>
</feature>
<feature type="region of interest" description="Disordered" evidence="1">
    <location>
        <begin position="319"/>
        <end position="338"/>
    </location>
</feature>
<feature type="compositionally biased region" description="Basic and acidic residues" evidence="1">
    <location>
        <begin position="244"/>
        <end position="258"/>
    </location>
</feature>
<reference evidence="2" key="1">
    <citation type="submission" date="2023-07" db="EMBL/GenBank/DDBJ databases">
        <authorList>
            <consortium name="CYATHOMIX"/>
        </authorList>
    </citation>
    <scope>NUCLEOTIDE SEQUENCE</scope>
    <source>
        <strain evidence="2">N/A</strain>
    </source>
</reference>
<comment type="caution">
    <text evidence="2">The sequence shown here is derived from an EMBL/GenBank/DDBJ whole genome shotgun (WGS) entry which is preliminary data.</text>
</comment>
<protein>
    <submittedName>
        <fullName evidence="2">Uncharacterized protein</fullName>
    </submittedName>
</protein>
<feature type="region of interest" description="Disordered" evidence="1">
    <location>
        <begin position="644"/>
        <end position="681"/>
    </location>
</feature>
<feature type="compositionally biased region" description="Polar residues" evidence="1">
    <location>
        <begin position="1186"/>
        <end position="1200"/>
    </location>
</feature>
<keyword evidence="3" id="KW-1185">Reference proteome</keyword>
<sequence>MPSIALSTGWSFVIQMEENESKFPEFALEKEFQCHNTQLVKEVVCKTIQKFVKNPQDVRLAITVSFQPHITGNDNSHEQEAIATVEVDKPGNFYPGGQEQRVRNKELEVLRQVERTKQQERREMRKLAREEEERKRRKMETGVKRPSGGTVHERARMTRVAPPLPFKAETRRLPSGEMYAVREWVYSYTEKEPFFPLPVTSNAFGEPMIVRETKFQGYEHWHFTPDSEPDAHAAELQGTVGEERKALEKGDSEPKGEPRSAIPSTAGVKNAKEEDREGQKLIALLPGPPQKAKEVKKQKKEPKKRPSVNVRKITIVEPKVYKGLVEPQSEGLSKQTLTSQSVIVLSQEGQSKLHAQTIPSSGTAPEVESSNILDTDQQTPSARSTSSASTDTVEEGSLHEFKTPPGSSSTVPSPVLTAKNVEDAGVVKPSSGVPVSAPPAALPKNEEKETPQKAQRILDVTTATISLQKPPEEVIATQPEKASTTDHLVTPSLDQEVPEEMKEKTKPHPSTVTQSVTPSDFLSTSTEEPKISKSAPKQPVETITAPRALVPEIGKEEEQKKTLEEAVPSTALDTVDQDQLKATTLPQLQANVTEISSASRREEEDKQHKVVSDASKEAHKVITTITHQVVKEEKMANLMPAPAAFSEKREGEEKPKEARVPVSAISVGPPSKIEEEKTVRKEPAIPSAALLGSAEEEVKPKRAEVLLTPFPSNLEEKAKKAEPTPTVVPMPAAVEEMKHTKSDGKRAASTFRYTIRSEGSREIEEEEKPKIFLKPPLQPDMLEAVKQLKTTKVKPEQKPIQHSPESSLSGSAEEQERKNDVSEAPIATHPVGPPSTLPKDIADERKITKLPVSLTTSAFPSAISVTLPKQEDEKTMPQLPLFKPPHVTSPPSKPEPMPPIAKVDATPQLAVLPEGAKEETSENIKPQTVIKAHSATPIVQLETSKKLKATQVEINQSISKDPATAPFALPGSAEEEKTEKVEVTPFPPAVSPTRVPLKVVEVLNYTKYKRDSSMVEKTKATTFDSKPMSEISAPTSPSVFKTEQEEKEKNIEPRLLAMSESPHRPTILPFKIGADVEVTKVKPKQPIISSAVPNAALQENVNWTKPEGFSLDIRKKTPPLDQPTIPSPKALEEVKIANLELQQPVHVEDSVVLALTSSKETEKTRSPLPIAEPGQKATTKLEETLQKPQSKAETVQSQSIPMRASKKESEAMSTVAISPTSLPSPPTEKKMKFERLPTLSPKVIKDKKHYKRKVVHSHVEPQPLIPVDMTTELDDKAQKSEPRRPSVEEMNAVRELGSPRDDATDRDGLSLETIDVQSAVDLPQHETFYIAMPDDSRIETKGSANIQGSIKLEDDGKSPKVLAYINVG</sequence>
<feature type="compositionally biased region" description="Polar residues" evidence="1">
    <location>
        <begin position="1211"/>
        <end position="1221"/>
    </location>
</feature>
<feature type="compositionally biased region" description="Basic and acidic residues" evidence="1">
    <location>
        <begin position="1042"/>
        <end position="1052"/>
    </location>
</feature>
<feature type="compositionally biased region" description="Basic residues" evidence="1">
    <location>
        <begin position="294"/>
        <end position="306"/>
    </location>
</feature>
<evidence type="ECO:0000256" key="1">
    <source>
        <dbReference type="SAM" id="MobiDB-lite"/>
    </source>
</evidence>
<feature type="region of interest" description="Disordered" evidence="1">
    <location>
        <begin position="244"/>
        <end position="312"/>
    </location>
</feature>
<organism evidence="2 3">
    <name type="scientific">Cylicocyclus nassatus</name>
    <name type="common">Nematode worm</name>
    <dbReference type="NCBI Taxonomy" id="53992"/>
    <lineage>
        <taxon>Eukaryota</taxon>
        <taxon>Metazoa</taxon>
        <taxon>Ecdysozoa</taxon>
        <taxon>Nematoda</taxon>
        <taxon>Chromadorea</taxon>
        <taxon>Rhabditida</taxon>
        <taxon>Rhabditina</taxon>
        <taxon>Rhabditomorpha</taxon>
        <taxon>Strongyloidea</taxon>
        <taxon>Strongylidae</taxon>
        <taxon>Cylicocyclus</taxon>
    </lineage>
</organism>
<feature type="compositionally biased region" description="Basic and acidic residues" evidence="1">
    <location>
        <begin position="736"/>
        <end position="746"/>
    </location>
</feature>
<proteinExistence type="predicted"/>
<dbReference type="EMBL" id="CATQJL010000223">
    <property type="protein sequence ID" value="CAJ0599910.1"/>
    <property type="molecule type" value="Genomic_DNA"/>
</dbReference>
<accession>A0AA36GXE9</accession>
<feature type="region of interest" description="Disordered" evidence="1">
    <location>
        <begin position="117"/>
        <end position="152"/>
    </location>
</feature>
<feature type="compositionally biased region" description="Polar residues" evidence="1">
    <location>
        <begin position="350"/>
        <end position="380"/>
    </location>
</feature>
<feature type="compositionally biased region" description="Polar residues" evidence="1">
    <location>
        <begin position="508"/>
        <end position="526"/>
    </location>
</feature>
<feature type="compositionally biased region" description="Basic and acidic residues" evidence="1">
    <location>
        <begin position="758"/>
        <end position="770"/>
    </location>
</feature>